<evidence type="ECO:0000313" key="22">
    <source>
        <dbReference type="EMBL" id="UUP16474.1"/>
    </source>
</evidence>
<comment type="subcellular location">
    <subcellularLocation>
        <location evidence="1">Cell membrane</location>
        <topology evidence="1">Multi-pass membrane protein</topology>
    </subcellularLocation>
</comment>
<evidence type="ECO:0000259" key="20">
    <source>
        <dbReference type="PROSITE" id="PS50253"/>
    </source>
</evidence>
<feature type="transmembrane region" description="Helical" evidence="19">
    <location>
        <begin position="365"/>
        <end position="389"/>
    </location>
</feature>
<feature type="transmembrane region" description="Helical" evidence="19">
    <location>
        <begin position="129"/>
        <end position="151"/>
    </location>
</feature>
<keyword evidence="23" id="KW-1185">Reference proteome</keyword>
<feature type="transmembrane region" description="Helical" evidence="19">
    <location>
        <begin position="41"/>
        <end position="64"/>
    </location>
</feature>
<dbReference type="Pfam" id="PF00115">
    <property type="entry name" value="COX1"/>
    <property type="match status" value="1"/>
</dbReference>
<evidence type="ECO:0000256" key="2">
    <source>
        <dbReference type="ARBA" id="ARBA00004673"/>
    </source>
</evidence>
<feature type="transmembrane region" description="Helical" evidence="19">
    <location>
        <begin position="704"/>
        <end position="726"/>
    </location>
</feature>
<feature type="transmembrane region" description="Helical" evidence="19">
    <location>
        <begin position="171"/>
        <end position="195"/>
    </location>
</feature>
<keyword evidence="13 19" id="KW-1133">Transmembrane helix</keyword>
<feature type="transmembrane region" description="Helical" evidence="19">
    <location>
        <begin position="327"/>
        <end position="353"/>
    </location>
</feature>
<dbReference type="Gene3D" id="1.20.210.10">
    <property type="entry name" value="Cytochrome c oxidase-like, subunit I domain"/>
    <property type="match status" value="1"/>
</dbReference>
<evidence type="ECO:0000259" key="21">
    <source>
        <dbReference type="PROSITE" id="PS50855"/>
    </source>
</evidence>
<evidence type="ECO:0000256" key="19">
    <source>
        <dbReference type="SAM" id="Phobius"/>
    </source>
</evidence>
<evidence type="ECO:0000256" key="17">
    <source>
        <dbReference type="ARBA" id="ARBA00047816"/>
    </source>
</evidence>
<dbReference type="Gene3D" id="1.20.120.80">
    <property type="entry name" value="Cytochrome c oxidase, subunit III, four-helix bundle"/>
    <property type="match status" value="1"/>
</dbReference>
<dbReference type="EC" id="7.1.1.9" evidence="4"/>
<accession>A0ABY5MEK3</accession>
<evidence type="ECO:0000256" key="15">
    <source>
        <dbReference type="ARBA" id="ARBA00023008"/>
    </source>
</evidence>
<evidence type="ECO:0000256" key="11">
    <source>
        <dbReference type="ARBA" id="ARBA00022967"/>
    </source>
</evidence>
<evidence type="ECO:0000256" key="7">
    <source>
        <dbReference type="ARBA" id="ARBA00022617"/>
    </source>
</evidence>
<dbReference type="InterPro" id="IPR035973">
    <property type="entry name" value="Cyt_c_oxidase_su3-like_sf"/>
</dbReference>
<dbReference type="InterPro" id="IPR014241">
    <property type="entry name" value="Cyt_c_oxidase_su1_bac"/>
</dbReference>
<evidence type="ECO:0000256" key="12">
    <source>
        <dbReference type="ARBA" id="ARBA00022982"/>
    </source>
</evidence>
<feature type="domain" description="Heme-copper oxidase subunit III family profile" evidence="20">
    <location>
        <begin position="582"/>
        <end position="839"/>
    </location>
</feature>
<keyword evidence="10" id="KW-0479">Metal-binding</keyword>
<organism evidence="22 23">
    <name type="scientific">Nitratireductor thuwali</name>
    <dbReference type="NCBI Taxonomy" id="2267699"/>
    <lineage>
        <taxon>Bacteria</taxon>
        <taxon>Pseudomonadati</taxon>
        <taxon>Pseudomonadota</taxon>
        <taxon>Alphaproteobacteria</taxon>
        <taxon>Hyphomicrobiales</taxon>
        <taxon>Phyllobacteriaceae</taxon>
        <taxon>Nitratireductor</taxon>
    </lineage>
</organism>
<dbReference type="PANTHER" id="PTHR10422:SF35">
    <property type="entry name" value="CYTOCHROME BO(3) UBIQUINOL OXIDASE SUBUNIT 1"/>
    <property type="match status" value="1"/>
</dbReference>
<keyword evidence="15" id="KW-0186">Copper</keyword>
<dbReference type="SUPFAM" id="SSF81442">
    <property type="entry name" value="Cytochrome c oxidase subunit I-like"/>
    <property type="match status" value="1"/>
</dbReference>
<dbReference type="InterPro" id="IPR023616">
    <property type="entry name" value="Cyt_c_oxase-like_su1_dom"/>
</dbReference>
<feature type="transmembrane region" description="Helical" evidence="19">
    <location>
        <begin position="477"/>
        <end position="498"/>
    </location>
</feature>
<feature type="transmembrane region" description="Helical" evidence="19">
    <location>
        <begin position="295"/>
        <end position="315"/>
    </location>
</feature>
<evidence type="ECO:0000256" key="9">
    <source>
        <dbReference type="ARBA" id="ARBA00022692"/>
    </source>
</evidence>
<evidence type="ECO:0000256" key="18">
    <source>
        <dbReference type="RuleBase" id="RU000370"/>
    </source>
</evidence>
<dbReference type="PANTHER" id="PTHR10422">
    <property type="entry name" value="CYTOCHROME C OXIDASE SUBUNIT 1"/>
    <property type="match status" value="1"/>
</dbReference>
<evidence type="ECO:0000256" key="6">
    <source>
        <dbReference type="ARBA" id="ARBA00022475"/>
    </source>
</evidence>
<feature type="transmembrane region" description="Helical" evidence="19">
    <location>
        <begin position="207"/>
        <end position="229"/>
    </location>
</feature>
<evidence type="ECO:0000256" key="1">
    <source>
        <dbReference type="ARBA" id="ARBA00004651"/>
    </source>
</evidence>
<evidence type="ECO:0000256" key="4">
    <source>
        <dbReference type="ARBA" id="ARBA00012949"/>
    </source>
</evidence>
<feature type="transmembrane region" description="Helical" evidence="19">
    <location>
        <begin position="401"/>
        <end position="423"/>
    </location>
</feature>
<feature type="transmembrane region" description="Helical" evidence="19">
    <location>
        <begin position="84"/>
        <end position="109"/>
    </location>
</feature>
<comment type="catalytic activity">
    <reaction evidence="17">
        <text>4 Fe(II)-[cytochrome c] + O2 + 8 H(+)(in) = 4 Fe(III)-[cytochrome c] + 2 H2O + 4 H(+)(out)</text>
        <dbReference type="Rhea" id="RHEA:11436"/>
        <dbReference type="Rhea" id="RHEA-COMP:10350"/>
        <dbReference type="Rhea" id="RHEA-COMP:14399"/>
        <dbReference type="ChEBI" id="CHEBI:15377"/>
        <dbReference type="ChEBI" id="CHEBI:15378"/>
        <dbReference type="ChEBI" id="CHEBI:15379"/>
        <dbReference type="ChEBI" id="CHEBI:29033"/>
        <dbReference type="ChEBI" id="CHEBI:29034"/>
        <dbReference type="EC" id="7.1.1.9"/>
    </reaction>
</comment>
<dbReference type="PRINTS" id="PR01165">
    <property type="entry name" value="CYCOXIDASEI"/>
</dbReference>
<keyword evidence="14" id="KW-0408">Iron</keyword>
<keyword evidence="8 18" id="KW-0679">Respiratory chain</keyword>
<sequence>MFRTTRELDEASRHDAGLRHLREVWAPPKGLSWFKGINNTVIGLLYVLTGLFFLVAAGILALMMRAQLAVPENDLLSAEWYNQIFTMHGTTMMFLFAVPIMEAIAIFVIPQMLGARDLPFPRISAYGYWAYLFGGLIALGSLFFKVAPASGWFMYVPLSGAEYSPGLGPDFWLLGIGFIEVSAVAAAIEIIVSVLKFRSPGMSMDRLPVFAWYMLVFGFMIMIGFPPLVLGDILLEVERAFDWPFYDTERGGDPLLWQHLFWLFGHPEVYIIFLPGAGLLSTIIPTFARAPLAGYVWVVLAAVGTGFLSFGLWVHHMYTTGIPLMSLSFFSAASLAVAIPSGIQVFAWIATIWNGPGIVWRAPMLYALGSIFIFVAGGLTGVMVALVPFDFQVHDTYFVVAHFHYVLFGGAVMPVLAALHYWVPLATGKLMSESLGRWSFGLIFVGFNLAFFPMHFTGLRGMPRRVYTYPAELGWDWLNMISTVGAFMVAAGFVIFLWDFLYWHRKHGAEAGYNPWNAGTMEWHTVTPASNFSLRSVPVVSSTYPLWEEPGLMERVDRGEFYLPDASEGKRKTLRTGTVMGQPQQVLFLPHPTWTPLIAAAATAAFFGLAIFKLWWYCAAALVVLLVSGLVWMWNTEPRPEPNLYDAGCGEVLPVYVNGKQTHGFWAMALLLLFDAAAFASLVFSALFLWTVNRDFPPPVPEGGLGWAWITAGLMLLASLVFRLGVLANKRGLFPGLIAGLVVSMPVMLAGGAALLFSLFATELRPTENAFNAVYWMFAVWTGFHIVVGIVMVLFMLARAFAGLVTAERRQSLMNVELFWHFTAGLALISLVMVHLWPRMI</sequence>
<dbReference type="InterPro" id="IPR013833">
    <property type="entry name" value="Cyt_c_oxidase_su3_a-hlx"/>
</dbReference>
<dbReference type="InterPro" id="IPR000298">
    <property type="entry name" value="Cyt_c_oxidase-like_su3"/>
</dbReference>
<keyword evidence="16 19" id="KW-0472">Membrane</keyword>
<keyword evidence="12 18" id="KW-0249">Electron transport</keyword>
<name>A0ABY5MEK3_9HYPH</name>
<dbReference type="EMBL" id="CP030941">
    <property type="protein sequence ID" value="UUP16474.1"/>
    <property type="molecule type" value="Genomic_DNA"/>
</dbReference>
<feature type="transmembrane region" description="Helical" evidence="19">
    <location>
        <begin position="665"/>
        <end position="692"/>
    </location>
</feature>
<dbReference type="SUPFAM" id="SSF81452">
    <property type="entry name" value="Cytochrome c oxidase subunit III-like"/>
    <property type="match status" value="1"/>
</dbReference>
<keyword evidence="5 18" id="KW-0813">Transport</keyword>
<keyword evidence="6" id="KW-1003">Cell membrane</keyword>
<dbReference type="NCBIfam" id="TIGR02891">
    <property type="entry name" value="CtaD_CoxA"/>
    <property type="match status" value="1"/>
</dbReference>
<feature type="transmembrane region" description="Helical" evidence="19">
    <location>
        <begin position="818"/>
        <end position="837"/>
    </location>
</feature>
<dbReference type="PROSITE" id="PS50253">
    <property type="entry name" value="COX3"/>
    <property type="match status" value="1"/>
</dbReference>
<reference evidence="22 23" key="1">
    <citation type="submission" date="2018-07" db="EMBL/GenBank/DDBJ databases">
        <title>Genome sequence of Nitratireductor thuwali#1536.</title>
        <authorList>
            <person name="Michoud G."/>
            <person name="Merlino G."/>
            <person name="Sefrji F.O."/>
            <person name="Daffonchio D."/>
        </authorList>
    </citation>
    <scope>NUCLEOTIDE SEQUENCE [LARGE SCALE GENOMIC DNA]</scope>
    <source>
        <strain evidence="23">Nit1536</strain>
    </source>
</reference>
<proteinExistence type="inferred from homology"/>
<feature type="transmembrane region" description="Helical" evidence="19">
    <location>
        <begin position="738"/>
        <end position="761"/>
    </location>
</feature>
<comment type="pathway">
    <text evidence="2">Energy metabolism; oxidative phosphorylation.</text>
</comment>
<evidence type="ECO:0000256" key="13">
    <source>
        <dbReference type="ARBA" id="ARBA00022989"/>
    </source>
</evidence>
<protein>
    <recommendedName>
        <fullName evidence="4">cytochrome-c oxidase</fullName>
        <ecNumber evidence="4">7.1.1.9</ecNumber>
    </recommendedName>
</protein>
<gene>
    <name evidence="22" type="primary">ctaD_1</name>
    <name evidence="22" type="ORF">NTH_00921</name>
</gene>
<dbReference type="PROSITE" id="PS50855">
    <property type="entry name" value="COX1"/>
    <property type="match status" value="1"/>
</dbReference>
<dbReference type="PROSITE" id="PS00077">
    <property type="entry name" value="COX1_CUB"/>
    <property type="match status" value="1"/>
</dbReference>
<keyword evidence="7 18" id="KW-0349">Heme</keyword>
<evidence type="ECO:0000256" key="10">
    <source>
        <dbReference type="ARBA" id="ARBA00022723"/>
    </source>
</evidence>
<feature type="transmembrane region" description="Helical" evidence="19">
    <location>
        <begin position="773"/>
        <end position="797"/>
    </location>
</feature>
<evidence type="ECO:0000256" key="3">
    <source>
        <dbReference type="ARBA" id="ARBA00009578"/>
    </source>
</evidence>
<keyword evidence="11" id="KW-1278">Translocase</keyword>
<dbReference type="InterPro" id="IPR036927">
    <property type="entry name" value="Cyt_c_oxase-like_su1_sf"/>
</dbReference>
<evidence type="ECO:0000256" key="5">
    <source>
        <dbReference type="ARBA" id="ARBA00022448"/>
    </source>
</evidence>
<evidence type="ECO:0000256" key="14">
    <source>
        <dbReference type="ARBA" id="ARBA00023004"/>
    </source>
</evidence>
<feature type="transmembrane region" description="Helical" evidence="19">
    <location>
        <begin position="586"/>
        <end position="608"/>
    </location>
</feature>
<evidence type="ECO:0000313" key="23">
    <source>
        <dbReference type="Proteomes" id="UP001342418"/>
    </source>
</evidence>
<evidence type="ECO:0000256" key="16">
    <source>
        <dbReference type="ARBA" id="ARBA00023136"/>
    </source>
</evidence>
<feature type="transmembrane region" description="Helical" evidence="19">
    <location>
        <begin position="269"/>
        <end position="288"/>
    </location>
</feature>
<feature type="transmembrane region" description="Helical" evidence="19">
    <location>
        <begin position="435"/>
        <end position="457"/>
    </location>
</feature>
<evidence type="ECO:0000256" key="8">
    <source>
        <dbReference type="ARBA" id="ARBA00022660"/>
    </source>
</evidence>
<dbReference type="InterPro" id="IPR000883">
    <property type="entry name" value="Cyt_C_Oxase_1"/>
</dbReference>
<dbReference type="Proteomes" id="UP001342418">
    <property type="component" value="Chromosome"/>
</dbReference>
<comment type="similarity">
    <text evidence="3 18">Belongs to the heme-copper respiratory oxidase family.</text>
</comment>
<keyword evidence="9 18" id="KW-0812">Transmembrane</keyword>
<feature type="domain" description="Cytochrome oxidase subunit I profile" evidence="21">
    <location>
        <begin position="19"/>
        <end position="541"/>
    </location>
</feature>
<dbReference type="RefSeq" id="WP_338528892.1">
    <property type="nucleotide sequence ID" value="NZ_CP030941.1"/>
</dbReference>
<dbReference type="InterPro" id="IPR023615">
    <property type="entry name" value="Cyt_c_Oxase_su1_BS"/>
</dbReference>
<feature type="transmembrane region" description="Helical" evidence="19">
    <location>
        <begin position="614"/>
        <end position="634"/>
    </location>
</feature>